<protein>
    <recommendedName>
        <fullName evidence="3">Sigma-70 family RNA polymerase sigma factor</fullName>
    </recommendedName>
</protein>
<accession>A0ABT2MT34</accession>
<evidence type="ECO:0000313" key="2">
    <source>
        <dbReference type="Proteomes" id="UP001525890"/>
    </source>
</evidence>
<gene>
    <name evidence="1" type="ORF">NG799_12400</name>
</gene>
<name>A0ABT2MT34_9CYAN</name>
<sequence>MSDFRIDSFESRINGDRVNLPLPESPIIADNHPCTPRQRDRNMDSIAALCKELNELVRQGCQYPPQHLQRRKIMDQIVRKIEQSGKLYLKRTRENSLDYPDALQQTWLYFSHNLYQTYDPDRPGSCLIPWLWEYLKKRLLDIEIGDCTRTTDPETGERKRRKIFYAPPVADSEGNLINPLDFIPAPNDPKPLLDRTLDWVNSDPSGILQGVTMRDRQDITAQVVLKLLLPPDCLNQTEIAKHLHLPQPSSIQTFYKKCLRLLLEYWELDEPQIQAILPPKKPSQKQPRGES</sequence>
<keyword evidence="2" id="KW-1185">Reference proteome</keyword>
<comment type="caution">
    <text evidence="1">The sequence shown here is derived from an EMBL/GenBank/DDBJ whole genome shotgun (WGS) entry which is preliminary data.</text>
</comment>
<dbReference type="RefSeq" id="WP_368006740.1">
    <property type="nucleotide sequence ID" value="NZ_JAMXFF010000016.1"/>
</dbReference>
<dbReference type="EMBL" id="JAMXFF010000016">
    <property type="protein sequence ID" value="MCT7967140.1"/>
    <property type="molecule type" value="Genomic_DNA"/>
</dbReference>
<dbReference type="Proteomes" id="UP001525890">
    <property type="component" value="Unassembled WGS sequence"/>
</dbReference>
<evidence type="ECO:0000313" key="1">
    <source>
        <dbReference type="EMBL" id="MCT7967140.1"/>
    </source>
</evidence>
<proteinExistence type="predicted"/>
<organism evidence="1 2">
    <name type="scientific">Laspinema palackyanum D2a</name>
    <dbReference type="NCBI Taxonomy" id="2953684"/>
    <lineage>
        <taxon>Bacteria</taxon>
        <taxon>Bacillati</taxon>
        <taxon>Cyanobacteriota</taxon>
        <taxon>Cyanophyceae</taxon>
        <taxon>Oscillatoriophycideae</taxon>
        <taxon>Oscillatoriales</taxon>
        <taxon>Laspinemataceae</taxon>
        <taxon>Laspinema</taxon>
        <taxon>Laspinema palackyanum</taxon>
    </lineage>
</organism>
<evidence type="ECO:0008006" key="3">
    <source>
        <dbReference type="Google" id="ProtNLM"/>
    </source>
</evidence>
<reference evidence="1 2" key="1">
    <citation type="journal article" date="2022" name="Front. Microbiol.">
        <title>High genomic differentiation and limited gene flow indicate recent cryptic speciation within the genus Laspinema (cyanobacteria).</title>
        <authorList>
            <person name="Stanojkovic A."/>
            <person name="Skoupy S."/>
            <person name="Skaloud P."/>
            <person name="Dvorak P."/>
        </authorList>
    </citation>
    <scope>NUCLEOTIDE SEQUENCE [LARGE SCALE GENOMIC DNA]</scope>
    <source>
        <strain evidence="1 2">D2a</strain>
    </source>
</reference>